<dbReference type="GO" id="GO:0019646">
    <property type="term" value="P:aerobic electron transport chain"/>
    <property type="evidence" value="ECO:0007669"/>
    <property type="project" value="InterPro"/>
</dbReference>
<evidence type="ECO:0000256" key="9">
    <source>
        <dbReference type="RuleBase" id="RU000620"/>
    </source>
</evidence>
<evidence type="ECO:0000313" key="11">
    <source>
        <dbReference type="EMBL" id="MCP1675844.1"/>
    </source>
</evidence>
<dbReference type="GO" id="GO:0046872">
    <property type="term" value="F:metal ion binding"/>
    <property type="evidence" value="ECO:0007669"/>
    <property type="project" value="UniProtKB-KW"/>
</dbReference>
<keyword evidence="3 9" id="KW-0813">Transport</keyword>
<evidence type="ECO:0000256" key="5">
    <source>
        <dbReference type="ARBA" id="ARBA00022723"/>
    </source>
</evidence>
<evidence type="ECO:0000256" key="2">
    <source>
        <dbReference type="ARBA" id="ARBA00011738"/>
    </source>
</evidence>
<dbReference type="EMBL" id="JALJXV010000007">
    <property type="protein sequence ID" value="MCP1675844.1"/>
    <property type="molecule type" value="Genomic_DNA"/>
</dbReference>
<evidence type="ECO:0000256" key="4">
    <source>
        <dbReference type="ARBA" id="ARBA00022485"/>
    </source>
</evidence>
<dbReference type="PROSITE" id="PS51318">
    <property type="entry name" value="TAT"/>
    <property type="match status" value="1"/>
</dbReference>
<dbReference type="SUPFAM" id="SSF57652">
    <property type="entry name" value="HIPIP (high potential iron protein)"/>
    <property type="match status" value="1"/>
</dbReference>
<name>A0AAE3KCI1_9GAMM</name>
<reference evidence="11" key="1">
    <citation type="submission" date="2022-03" db="EMBL/GenBank/DDBJ databases">
        <title>Genomic Encyclopedia of Type Strains, Phase III (KMG-III): the genomes of soil and plant-associated and newly described type strains.</title>
        <authorList>
            <person name="Whitman W."/>
        </authorList>
    </citation>
    <scope>NUCLEOTIDE SEQUENCE</scope>
    <source>
        <strain evidence="11">ANL 6-2</strain>
    </source>
</reference>
<feature type="domain" description="High potential iron-sulfur proteins family profile" evidence="10">
    <location>
        <begin position="36"/>
        <end position="108"/>
    </location>
</feature>
<accession>A0AAE3KCI1</accession>
<dbReference type="AlphaFoldDB" id="A0AAE3KCI1"/>
<dbReference type="GO" id="GO:0009055">
    <property type="term" value="F:electron transfer activity"/>
    <property type="evidence" value="ECO:0007669"/>
    <property type="project" value="InterPro"/>
</dbReference>
<gene>
    <name evidence="11" type="ORF">J2T57_002999</name>
</gene>
<dbReference type="GO" id="GO:0051539">
    <property type="term" value="F:4 iron, 4 sulfur cluster binding"/>
    <property type="evidence" value="ECO:0007669"/>
    <property type="project" value="UniProtKB-KW"/>
</dbReference>
<dbReference type="InterPro" id="IPR036369">
    <property type="entry name" value="HIPIP_sf"/>
</dbReference>
<keyword evidence="5 9" id="KW-0479">Metal-binding</keyword>
<evidence type="ECO:0000256" key="1">
    <source>
        <dbReference type="ARBA" id="ARBA00002137"/>
    </source>
</evidence>
<evidence type="ECO:0000313" key="12">
    <source>
        <dbReference type="Proteomes" id="UP001205843"/>
    </source>
</evidence>
<dbReference type="InterPro" id="IPR006311">
    <property type="entry name" value="TAT_signal"/>
</dbReference>
<dbReference type="RefSeq" id="WP_253479795.1">
    <property type="nucleotide sequence ID" value="NZ_JALJXV010000007.1"/>
</dbReference>
<evidence type="ECO:0000256" key="8">
    <source>
        <dbReference type="ARBA" id="ARBA00023014"/>
    </source>
</evidence>
<evidence type="ECO:0000256" key="6">
    <source>
        <dbReference type="ARBA" id="ARBA00022982"/>
    </source>
</evidence>
<comment type="function">
    <text evidence="1 9">Specific class of high-redox-potential 4Fe-4S ferredoxins. Functions in anaerobic electron transport in most purple and in some other photosynthetic bacteria and in at least one genus (Paracoccus) of halophilic, denitrifying bacteria.</text>
</comment>
<proteinExistence type="inferred from homology"/>
<keyword evidence="8 9" id="KW-0411">Iron-sulfur</keyword>
<organism evidence="11 12">
    <name type="scientific">Natronocella acetinitrilica</name>
    <dbReference type="NCBI Taxonomy" id="414046"/>
    <lineage>
        <taxon>Bacteria</taxon>
        <taxon>Pseudomonadati</taxon>
        <taxon>Pseudomonadota</taxon>
        <taxon>Gammaproteobacteria</taxon>
        <taxon>Chromatiales</taxon>
        <taxon>Ectothiorhodospiraceae</taxon>
        <taxon>Natronocella</taxon>
    </lineage>
</organism>
<sequence length="108" mass="11730">MSDKIHDRSRRRFLRMGLAGAATVSAAGIFINGKAFASEDRVSESEPTAEALHYKHDVADVDHPDYSEGEVCQNCQLYTNPNGDWGPCAAFGGRLVAANGWCTAWVGR</sequence>
<evidence type="ECO:0000259" key="10">
    <source>
        <dbReference type="PROSITE" id="PS51373"/>
    </source>
</evidence>
<evidence type="ECO:0000256" key="7">
    <source>
        <dbReference type="ARBA" id="ARBA00023004"/>
    </source>
</evidence>
<keyword evidence="7 9" id="KW-0408">Iron</keyword>
<keyword evidence="12" id="KW-1185">Reference proteome</keyword>
<keyword evidence="4 9" id="KW-0004">4Fe-4S</keyword>
<dbReference type="InterPro" id="IPR000170">
    <property type="entry name" value="High_potential_FeS_prot"/>
</dbReference>
<dbReference type="Gene3D" id="4.10.490.10">
    <property type="entry name" value="High potential iron-sulphur protein"/>
    <property type="match status" value="1"/>
</dbReference>
<dbReference type="PROSITE" id="PS51373">
    <property type="entry name" value="HIPIP"/>
    <property type="match status" value="1"/>
</dbReference>
<dbReference type="Pfam" id="PF01355">
    <property type="entry name" value="HIPIP"/>
    <property type="match status" value="1"/>
</dbReference>
<comment type="subunit">
    <text evidence="2 9">Homodimer.</text>
</comment>
<comment type="similarity">
    <text evidence="9">Belongs to the high-potential iron-sulfur protein (HiPIP) family.</text>
</comment>
<protein>
    <recommendedName>
        <fullName evidence="9">High-potential iron-sulfur protein</fullName>
        <shortName evidence="9">HiPIP</shortName>
    </recommendedName>
</protein>
<comment type="caution">
    <text evidence="11">The sequence shown here is derived from an EMBL/GenBank/DDBJ whole genome shotgun (WGS) entry which is preliminary data.</text>
</comment>
<dbReference type="Proteomes" id="UP001205843">
    <property type="component" value="Unassembled WGS sequence"/>
</dbReference>
<keyword evidence="6 9" id="KW-0249">Electron transport</keyword>
<evidence type="ECO:0000256" key="3">
    <source>
        <dbReference type="ARBA" id="ARBA00022448"/>
    </source>
</evidence>